<dbReference type="Pfam" id="PF00582">
    <property type="entry name" value="Usp"/>
    <property type="match status" value="2"/>
</dbReference>
<evidence type="ECO:0000256" key="1">
    <source>
        <dbReference type="ARBA" id="ARBA00008791"/>
    </source>
</evidence>
<feature type="domain" description="UspA" evidence="2">
    <location>
        <begin position="7"/>
        <end position="145"/>
    </location>
</feature>
<keyword evidence="4" id="KW-1185">Reference proteome</keyword>
<dbReference type="OrthoDB" id="105697at2157"/>
<sequence>MDRLIDSILIPTDDSEGALAGAKRAIALASRTGADVHVLSVVAVRSDLEGITGAAESMYASLENEAEDAVETVADMVRSHDAELEVTTTVTRGTPFQSIREYATRRETDVIAMGTKGRDGLDRVLLGSVTENVLRTARTPVLAVPPSADTTGVDDIAFDEFLLPTDGSDGAAAAADWGIGLASRLESMIHTVYSVNTSRIVQEKAPEELFDALGRSGEDAIDTVREQARNAGVSVSGAIATGPPADVINE</sequence>
<proteinExistence type="inferred from homology"/>
<name>A0A4S3TJ30_9EURY</name>
<dbReference type="PRINTS" id="PR01438">
    <property type="entry name" value="UNVRSLSTRESS"/>
</dbReference>
<organism evidence="3 4">
    <name type="scientific">Salinadaptatus halalkaliphilus</name>
    <dbReference type="NCBI Taxonomy" id="2419781"/>
    <lineage>
        <taxon>Archaea</taxon>
        <taxon>Methanobacteriati</taxon>
        <taxon>Methanobacteriota</taxon>
        <taxon>Stenosarchaea group</taxon>
        <taxon>Halobacteria</taxon>
        <taxon>Halobacteriales</taxon>
        <taxon>Natrialbaceae</taxon>
        <taxon>Salinadaptatus</taxon>
    </lineage>
</organism>
<reference evidence="3 4" key="1">
    <citation type="submission" date="2018-10" db="EMBL/GenBank/DDBJ databases">
        <title>Natronolimnobius sp. XQ-INN 246 isolated from Inner Mongolia Autonomous Region of China.</title>
        <authorList>
            <person name="Xue Q."/>
        </authorList>
    </citation>
    <scope>NUCLEOTIDE SEQUENCE [LARGE SCALE GENOMIC DNA]</scope>
    <source>
        <strain evidence="3 4">XQ-INN 246</strain>
    </source>
</reference>
<evidence type="ECO:0000259" key="2">
    <source>
        <dbReference type="Pfam" id="PF00582"/>
    </source>
</evidence>
<dbReference type="InterPro" id="IPR014729">
    <property type="entry name" value="Rossmann-like_a/b/a_fold"/>
</dbReference>
<dbReference type="PANTHER" id="PTHR46268:SF6">
    <property type="entry name" value="UNIVERSAL STRESS PROTEIN UP12"/>
    <property type="match status" value="1"/>
</dbReference>
<protein>
    <submittedName>
        <fullName evidence="3">Universal stress protein</fullName>
    </submittedName>
</protein>
<dbReference type="PANTHER" id="PTHR46268">
    <property type="entry name" value="STRESS RESPONSE PROTEIN NHAX"/>
    <property type="match status" value="1"/>
</dbReference>
<evidence type="ECO:0000313" key="4">
    <source>
        <dbReference type="Proteomes" id="UP000318864"/>
    </source>
</evidence>
<dbReference type="AlphaFoldDB" id="A0A4S3TJ30"/>
<dbReference type="CDD" id="cd00293">
    <property type="entry name" value="USP-like"/>
    <property type="match status" value="2"/>
</dbReference>
<comment type="caution">
    <text evidence="3">The sequence shown here is derived from an EMBL/GenBank/DDBJ whole genome shotgun (WGS) entry which is preliminary data.</text>
</comment>
<dbReference type="InterPro" id="IPR006016">
    <property type="entry name" value="UspA"/>
</dbReference>
<gene>
    <name evidence="3" type="ORF">D8Y22_14850</name>
</gene>
<dbReference type="Proteomes" id="UP000318864">
    <property type="component" value="Unassembled WGS sequence"/>
</dbReference>
<dbReference type="SUPFAM" id="SSF52402">
    <property type="entry name" value="Adenine nucleotide alpha hydrolases-like"/>
    <property type="match status" value="2"/>
</dbReference>
<comment type="similarity">
    <text evidence="1">Belongs to the universal stress protein A family.</text>
</comment>
<dbReference type="Gene3D" id="3.40.50.620">
    <property type="entry name" value="HUPs"/>
    <property type="match status" value="1"/>
</dbReference>
<feature type="domain" description="UspA" evidence="2">
    <location>
        <begin position="159"/>
        <end position="250"/>
    </location>
</feature>
<dbReference type="Gene3D" id="3.40.50.12370">
    <property type="match status" value="1"/>
</dbReference>
<evidence type="ECO:0000313" key="3">
    <source>
        <dbReference type="EMBL" id="THE64094.1"/>
    </source>
</evidence>
<dbReference type="InterPro" id="IPR006015">
    <property type="entry name" value="Universal_stress_UspA"/>
</dbReference>
<accession>A0A4S3TJ30</accession>
<dbReference type="EMBL" id="RBZW01000043">
    <property type="protein sequence ID" value="THE64094.1"/>
    <property type="molecule type" value="Genomic_DNA"/>
</dbReference>